<evidence type="ECO:0000256" key="7">
    <source>
        <dbReference type="SAM" id="MobiDB-lite"/>
    </source>
</evidence>
<dbReference type="HOGENOM" id="CLU_1166516_0_0_1"/>
<dbReference type="GeneID" id="11532715"/>
<dbReference type="GO" id="GO:0001228">
    <property type="term" value="F:DNA-binding transcription activator activity, RNA polymerase II-specific"/>
    <property type="evidence" value="ECO:0007669"/>
    <property type="project" value="EnsemblFungi"/>
</dbReference>
<feature type="compositionally biased region" description="Polar residues" evidence="7">
    <location>
        <begin position="220"/>
        <end position="238"/>
    </location>
</feature>
<dbReference type="PANTHER" id="PTHR12632">
    <property type="entry name" value="TRANSCRIPTION FACTOR NF-Y ALPHA-RELATED"/>
    <property type="match status" value="1"/>
</dbReference>
<dbReference type="PROSITE" id="PS51152">
    <property type="entry name" value="NFYA_HAP2_2"/>
    <property type="match status" value="1"/>
</dbReference>
<evidence type="ECO:0000256" key="4">
    <source>
        <dbReference type="ARBA" id="ARBA00023163"/>
    </source>
</evidence>
<comment type="subcellular location">
    <subcellularLocation>
        <location evidence="1 6">Nucleus</location>
    </subcellularLocation>
</comment>
<keyword evidence="9" id="KW-1185">Reference proteome</keyword>
<dbReference type="PRINTS" id="PR00616">
    <property type="entry name" value="CCAATSUBUNTB"/>
</dbReference>
<dbReference type="AlphaFoldDB" id="G8BP44"/>
<dbReference type="GO" id="GO:0000978">
    <property type="term" value="F:RNA polymerase II cis-regulatory region sequence-specific DNA binding"/>
    <property type="evidence" value="ECO:0007669"/>
    <property type="project" value="EnsemblFungi"/>
</dbReference>
<dbReference type="RefSeq" id="XP_003684106.1">
    <property type="nucleotide sequence ID" value="XM_003684058.1"/>
</dbReference>
<keyword evidence="3 6" id="KW-0238">DNA-binding</keyword>
<reference evidence="8 9" key="1">
    <citation type="journal article" date="2011" name="Proc. Natl. Acad. Sci. U.S.A.">
        <title>Evolutionary erosion of yeast sex chromosomes by mating-type switching accidents.</title>
        <authorList>
            <person name="Gordon J.L."/>
            <person name="Armisen D."/>
            <person name="Proux-Wera E."/>
            <person name="Oheigeartaigh S.S."/>
            <person name="Byrne K.P."/>
            <person name="Wolfe K.H."/>
        </authorList>
    </citation>
    <scope>NUCLEOTIDE SEQUENCE [LARGE SCALE GENOMIC DNA]</scope>
    <source>
        <strain evidence="9">ATCC 24235 / CBS 4417 / NBRC 1672 / NRRL Y-8282 / UCD 70-5</strain>
    </source>
</reference>
<accession>G8BP44</accession>
<dbReference type="Gene3D" id="6.10.250.2430">
    <property type="match status" value="1"/>
</dbReference>
<organism evidence="8 9">
    <name type="scientific">Tetrapisispora phaffii (strain ATCC 24235 / CBS 4417 / NBRC 1672 / NRRL Y-8282 / UCD 70-5)</name>
    <name type="common">Yeast</name>
    <name type="synonym">Fabospora phaffii</name>
    <dbReference type="NCBI Taxonomy" id="1071381"/>
    <lineage>
        <taxon>Eukaryota</taxon>
        <taxon>Fungi</taxon>
        <taxon>Dikarya</taxon>
        <taxon>Ascomycota</taxon>
        <taxon>Saccharomycotina</taxon>
        <taxon>Saccharomycetes</taxon>
        <taxon>Saccharomycetales</taxon>
        <taxon>Saccharomycetaceae</taxon>
        <taxon>Tetrapisispora</taxon>
    </lineage>
</organism>
<keyword evidence="5 6" id="KW-0539">Nucleus</keyword>
<evidence type="ECO:0000313" key="9">
    <source>
        <dbReference type="Proteomes" id="UP000005666"/>
    </source>
</evidence>
<evidence type="ECO:0000313" key="8">
    <source>
        <dbReference type="EMBL" id="CCE61672.1"/>
    </source>
</evidence>
<feature type="compositionally biased region" description="Basic and acidic residues" evidence="7">
    <location>
        <begin position="107"/>
        <end position="136"/>
    </location>
</feature>
<feature type="region of interest" description="Disordered" evidence="7">
    <location>
        <begin position="59"/>
        <end position="142"/>
    </location>
</feature>
<dbReference type="KEGG" id="tpf:TPHA_0A05980"/>
<sequence>MNENQEDFSSLQNLVEYNQYEVEGENLSDIQIPAPTNELNGSDRIPKYIYNEGQNVHKLDAGGSSNNNQNMDGIIGNNRPTTSPTTASESQNNKSDSINGNQVEPFSRLENDTNRSSAKAEHYRPAEVNLPDDKSSNETTTEKPFYVNAKQYYRILKRRYCRARLEENLRISRERKPYLHESRHKHAMRRPRGQGGRFLTAVEIEALKLKENAKSGSGGQISSETAAPYNSDNPVPSI</sequence>
<dbReference type="Pfam" id="PF02045">
    <property type="entry name" value="CBFB_NFYA"/>
    <property type="match status" value="1"/>
</dbReference>
<dbReference type="SMART" id="SM00521">
    <property type="entry name" value="CBF"/>
    <property type="match status" value="1"/>
</dbReference>
<gene>
    <name evidence="8" type="primary">TPHA0A05980</name>
    <name evidence="8" type="ordered locus">TPHA_0A05980</name>
</gene>
<dbReference type="EMBL" id="HE612856">
    <property type="protein sequence ID" value="CCE61672.1"/>
    <property type="molecule type" value="Genomic_DNA"/>
</dbReference>
<evidence type="ECO:0000256" key="1">
    <source>
        <dbReference type="ARBA" id="ARBA00004123"/>
    </source>
</evidence>
<evidence type="ECO:0000256" key="5">
    <source>
        <dbReference type="ARBA" id="ARBA00023242"/>
    </source>
</evidence>
<feature type="compositionally biased region" description="Polar residues" evidence="7">
    <location>
        <begin position="78"/>
        <end position="104"/>
    </location>
</feature>
<comment type="function">
    <text evidence="6">Component of the sequence-specific heterotrimeric transcription factor (NF-Y) which specifically recognizes a 5'-CCAAT-3' box motif found in the promoters of its target genes.</text>
</comment>
<name>G8BP44_TETPH</name>
<proteinExistence type="inferred from homology"/>
<dbReference type="GO" id="GO:0043457">
    <property type="term" value="P:regulation of cellular respiration"/>
    <property type="evidence" value="ECO:0007669"/>
    <property type="project" value="EnsemblFungi"/>
</dbReference>
<comment type="similarity">
    <text evidence="6">Belongs to the NFYA/HAP2 subunit family.</text>
</comment>
<comment type="subunit">
    <text evidence="6">Heterotrimer.</text>
</comment>
<dbReference type="eggNOG" id="KOG1561">
    <property type="taxonomic scope" value="Eukaryota"/>
</dbReference>
<keyword evidence="2 6" id="KW-0805">Transcription regulation</keyword>
<keyword evidence="4 6" id="KW-0804">Transcription</keyword>
<evidence type="ECO:0000256" key="2">
    <source>
        <dbReference type="ARBA" id="ARBA00023015"/>
    </source>
</evidence>
<evidence type="ECO:0000256" key="3">
    <source>
        <dbReference type="ARBA" id="ARBA00023125"/>
    </source>
</evidence>
<dbReference type="STRING" id="1071381.G8BP44"/>
<dbReference type="OrthoDB" id="1097733at2759"/>
<dbReference type="InterPro" id="IPR001289">
    <property type="entry name" value="NFYA"/>
</dbReference>
<feature type="region of interest" description="Disordered" evidence="7">
    <location>
        <begin position="210"/>
        <end position="238"/>
    </location>
</feature>
<evidence type="ECO:0000256" key="6">
    <source>
        <dbReference type="RuleBase" id="RU367155"/>
    </source>
</evidence>
<dbReference type="Proteomes" id="UP000005666">
    <property type="component" value="Chromosome 1"/>
</dbReference>
<dbReference type="GO" id="GO:0016602">
    <property type="term" value="C:CCAAT-binding factor complex"/>
    <property type="evidence" value="ECO:0007669"/>
    <property type="project" value="EnsemblFungi"/>
</dbReference>
<protein>
    <recommendedName>
        <fullName evidence="6">Transcriptional activator HAP2</fullName>
    </recommendedName>
</protein>